<keyword evidence="3" id="KW-1185">Reference proteome</keyword>
<evidence type="ECO:0000313" key="2">
    <source>
        <dbReference type="EMBL" id="KAG1549662.1"/>
    </source>
</evidence>
<gene>
    <name evidence="2" type="ORF">G6F50_013338</name>
</gene>
<feature type="region of interest" description="Disordered" evidence="1">
    <location>
        <begin position="13"/>
        <end position="104"/>
    </location>
</feature>
<protein>
    <submittedName>
        <fullName evidence="2">Uncharacterized protein</fullName>
    </submittedName>
</protein>
<feature type="compositionally biased region" description="Pro residues" evidence="1">
    <location>
        <begin position="29"/>
        <end position="42"/>
    </location>
</feature>
<proteinExistence type="predicted"/>
<evidence type="ECO:0000313" key="3">
    <source>
        <dbReference type="Proteomes" id="UP000740926"/>
    </source>
</evidence>
<reference evidence="2 3" key="1">
    <citation type="journal article" date="2020" name="Microb. Genom.">
        <title>Genetic diversity of clinical and environmental Mucorales isolates obtained from an investigation of mucormycosis cases among solid organ transplant recipients.</title>
        <authorList>
            <person name="Nguyen M.H."/>
            <person name="Kaul D."/>
            <person name="Muto C."/>
            <person name="Cheng S.J."/>
            <person name="Richter R.A."/>
            <person name="Bruno V.M."/>
            <person name="Liu G."/>
            <person name="Beyhan S."/>
            <person name="Sundermann A.J."/>
            <person name="Mounaud S."/>
            <person name="Pasculle A.W."/>
            <person name="Nierman W.C."/>
            <person name="Driscoll E."/>
            <person name="Cumbie R."/>
            <person name="Clancy C.J."/>
            <person name="Dupont C.L."/>
        </authorList>
    </citation>
    <scope>NUCLEOTIDE SEQUENCE [LARGE SCALE GENOMIC DNA]</scope>
    <source>
        <strain evidence="2 3">GL24</strain>
    </source>
</reference>
<dbReference type="EMBL" id="JAANIU010005148">
    <property type="protein sequence ID" value="KAG1549662.1"/>
    <property type="molecule type" value="Genomic_DNA"/>
</dbReference>
<feature type="compositionally biased region" description="Low complexity" evidence="1">
    <location>
        <begin position="43"/>
        <end position="53"/>
    </location>
</feature>
<sequence length="185" mass="18972">MRGHAVHAAAALVRQAIRGSPRRRRSPALRPPAPASAGPPPGAGVRSGSGARPKPAPAAVPPPPPIPRWSCRRCHGAAPAPRRPSTRSAMPAAAPAPPNGRCHRAAEQRRGGWRCAARSCLRCRPAGCPAPGAIPGSRHRPTASAFPAGRAWPRQSRCRAVPAHAARAADAAGWAGCRCGPDGHG</sequence>
<accession>A0A9P6YJY3</accession>
<organism evidence="2 3">
    <name type="scientific">Rhizopus delemar</name>
    <dbReference type="NCBI Taxonomy" id="936053"/>
    <lineage>
        <taxon>Eukaryota</taxon>
        <taxon>Fungi</taxon>
        <taxon>Fungi incertae sedis</taxon>
        <taxon>Mucoromycota</taxon>
        <taxon>Mucoromycotina</taxon>
        <taxon>Mucoromycetes</taxon>
        <taxon>Mucorales</taxon>
        <taxon>Mucorineae</taxon>
        <taxon>Rhizopodaceae</taxon>
        <taxon>Rhizopus</taxon>
    </lineage>
</organism>
<dbReference type="Proteomes" id="UP000740926">
    <property type="component" value="Unassembled WGS sequence"/>
</dbReference>
<name>A0A9P6YJY3_9FUNG</name>
<comment type="caution">
    <text evidence="2">The sequence shown here is derived from an EMBL/GenBank/DDBJ whole genome shotgun (WGS) entry which is preliminary data.</text>
</comment>
<evidence type="ECO:0000256" key="1">
    <source>
        <dbReference type="SAM" id="MobiDB-lite"/>
    </source>
</evidence>
<feature type="compositionally biased region" description="Pro residues" evidence="1">
    <location>
        <begin position="54"/>
        <end position="67"/>
    </location>
</feature>
<dbReference type="AlphaFoldDB" id="A0A9P6YJY3"/>